<comment type="caution">
    <text evidence="6">The sequence shown here is derived from an EMBL/GenBank/DDBJ whole genome shotgun (WGS) entry which is preliminary data.</text>
</comment>
<dbReference type="GO" id="GO:0008270">
    <property type="term" value="F:zinc ion binding"/>
    <property type="evidence" value="ECO:0007669"/>
    <property type="project" value="InterPro"/>
</dbReference>
<evidence type="ECO:0000256" key="3">
    <source>
        <dbReference type="SAM" id="Coils"/>
    </source>
</evidence>
<feature type="compositionally biased region" description="Polar residues" evidence="4">
    <location>
        <begin position="162"/>
        <end position="184"/>
    </location>
</feature>
<dbReference type="GO" id="GO:0000785">
    <property type="term" value="C:chromatin"/>
    <property type="evidence" value="ECO:0007669"/>
    <property type="project" value="TreeGrafter"/>
</dbReference>
<feature type="compositionally biased region" description="Polar residues" evidence="4">
    <location>
        <begin position="1313"/>
        <end position="1327"/>
    </location>
</feature>
<dbReference type="Gene3D" id="3.30.160.60">
    <property type="entry name" value="Classic Zinc Finger"/>
    <property type="match status" value="1"/>
</dbReference>
<dbReference type="SUPFAM" id="SSF57845">
    <property type="entry name" value="B-box zinc-binding domain"/>
    <property type="match status" value="1"/>
</dbReference>
<dbReference type="GO" id="GO:0006357">
    <property type="term" value="P:regulation of transcription by RNA polymerase II"/>
    <property type="evidence" value="ECO:0007669"/>
    <property type="project" value="TreeGrafter"/>
</dbReference>
<evidence type="ECO:0000256" key="1">
    <source>
        <dbReference type="ARBA" id="ARBA00007290"/>
    </source>
</evidence>
<evidence type="ECO:0000313" key="6">
    <source>
        <dbReference type="EMBL" id="OWF40046.1"/>
    </source>
</evidence>
<feature type="compositionally biased region" description="Basic residues" evidence="4">
    <location>
        <begin position="50"/>
        <end position="62"/>
    </location>
</feature>
<reference evidence="6 7" key="1">
    <citation type="journal article" date="2017" name="Nat. Ecol. Evol.">
        <title>Scallop genome provides insights into evolution of bilaterian karyotype and development.</title>
        <authorList>
            <person name="Wang S."/>
            <person name="Zhang J."/>
            <person name="Jiao W."/>
            <person name="Li J."/>
            <person name="Xun X."/>
            <person name="Sun Y."/>
            <person name="Guo X."/>
            <person name="Huan P."/>
            <person name="Dong B."/>
            <person name="Zhang L."/>
            <person name="Hu X."/>
            <person name="Sun X."/>
            <person name="Wang J."/>
            <person name="Zhao C."/>
            <person name="Wang Y."/>
            <person name="Wang D."/>
            <person name="Huang X."/>
            <person name="Wang R."/>
            <person name="Lv J."/>
            <person name="Li Y."/>
            <person name="Zhang Z."/>
            <person name="Liu B."/>
            <person name="Lu W."/>
            <person name="Hui Y."/>
            <person name="Liang J."/>
            <person name="Zhou Z."/>
            <person name="Hou R."/>
            <person name="Li X."/>
            <person name="Liu Y."/>
            <person name="Li H."/>
            <person name="Ning X."/>
            <person name="Lin Y."/>
            <person name="Zhao L."/>
            <person name="Xing Q."/>
            <person name="Dou J."/>
            <person name="Li Y."/>
            <person name="Mao J."/>
            <person name="Guo H."/>
            <person name="Dou H."/>
            <person name="Li T."/>
            <person name="Mu C."/>
            <person name="Jiang W."/>
            <person name="Fu Q."/>
            <person name="Fu X."/>
            <person name="Miao Y."/>
            <person name="Liu J."/>
            <person name="Yu Q."/>
            <person name="Li R."/>
            <person name="Liao H."/>
            <person name="Li X."/>
            <person name="Kong Y."/>
            <person name="Jiang Z."/>
            <person name="Chourrout D."/>
            <person name="Li R."/>
            <person name="Bao Z."/>
        </authorList>
    </citation>
    <scope>NUCLEOTIDE SEQUENCE [LARGE SCALE GENOMIC DNA]</scope>
    <source>
        <strain evidence="6 7">PY_sf001</strain>
    </source>
</reference>
<dbReference type="OrthoDB" id="10043303at2759"/>
<dbReference type="EMBL" id="NEDP02005490">
    <property type="protein sequence ID" value="OWF40046.1"/>
    <property type="molecule type" value="Genomic_DNA"/>
</dbReference>
<keyword evidence="3" id="KW-0175">Coiled coil</keyword>
<feature type="region of interest" description="Disordered" evidence="4">
    <location>
        <begin position="155"/>
        <end position="190"/>
    </location>
</feature>
<feature type="coiled-coil region" evidence="3">
    <location>
        <begin position="822"/>
        <end position="879"/>
    </location>
</feature>
<dbReference type="CDD" id="cd22791">
    <property type="entry name" value="OTU_VRTN"/>
    <property type="match status" value="1"/>
</dbReference>
<feature type="region of interest" description="Disordered" evidence="4">
    <location>
        <begin position="368"/>
        <end position="392"/>
    </location>
</feature>
<feature type="compositionally biased region" description="Basic and acidic residues" evidence="4">
    <location>
        <begin position="35"/>
        <end position="49"/>
    </location>
</feature>
<feature type="region of interest" description="Disordered" evidence="4">
    <location>
        <begin position="1305"/>
        <end position="1351"/>
    </location>
</feature>
<gene>
    <name evidence="6" type="ORF">KP79_PYT22109</name>
</gene>
<feature type="region of interest" description="Disordered" evidence="4">
    <location>
        <begin position="236"/>
        <end position="303"/>
    </location>
</feature>
<name>A0A210PUC2_MIZYE</name>
<dbReference type="InterPro" id="IPR047273">
    <property type="entry name" value="VRTN_OTU_dom"/>
</dbReference>
<evidence type="ECO:0000256" key="4">
    <source>
        <dbReference type="SAM" id="MobiDB-lite"/>
    </source>
</evidence>
<feature type="region of interest" description="Disordered" evidence="4">
    <location>
        <begin position="1"/>
        <end position="125"/>
    </location>
</feature>
<feature type="compositionally biased region" description="Polar residues" evidence="4">
    <location>
        <begin position="1796"/>
        <end position="1814"/>
    </location>
</feature>
<dbReference type="PANTHER" id="PTHR16081">
    <property type="entry name" value="VERTNIN"/>
    <property type="match status" value="1"/>
</dbReference>
<dbReference type="Proteomes" id="UP000242188">
    <property type="component" value="Unassembled WGS sequence"/>
</dbReference>
<feature type="compositionally biased region" description="Polar residues" evidence="4">
    <location>
        <begin position="1903"/>
        <end position="1914"/>
    </location>
</feature>
<dbReference type="SMART" id="SM00336">
    <property type="entry name" value="BBOX"/>
    <property type="match status" value="1"/>
</dbReference>
<evidence type="ECO:0000259" key="5">
    <source>
        <dbReference type="SMART" id="SM00336"/>
    </source>
</evidence>
<accession>A0A210PUC2</accession>
<dbReference type="InterPro" id="IPR038822">
    <property type="entry name" value="Vertnin-like"/>
</dbReference>
<feature type="region of interest" description="Disordered" evidence="4">
    <location>
        <begin position="1789"/>
        <end position="1819"/>
    </location>
</feature>
<feature type="region of interest" description="Disordered" evidence="4">
    <location>
        <begin position="1903"/>
        <end position="1929"/>
    </location>
</feature>
<dbReference type="InterPro" id="IPR000315">
    <property type="entry name" value="Znf_B-box"/>
</dbReference>
<proteinExistence type="inferred from homology"/>
<feature type="domain" description="B box-type" evidence="5">
    <location>
        <begin position="790"/>
        <end position="832"/>
    </location>
</feature>
<sequence length="1929" mass="211086">MVNNSERSKQWRNKRKNDPKFLENERKRKQASRKNRTEEQRKRDKELCKARQKKYREKKRKPTASSEDITDDQISDSSDVSEPVLGEDGMDTDSISSITRSQDPVSLSSVSKAVDNRSSSKCGQSSEFCDQVHRSEDDNVVVTLKVSHTSGSVVVSDHDLQPNENGENKNNLKPLNDVEATTRSTRSRLQHPDFDSSYACGKLTSGIGVVQTQVSFFKTVDGNSSRLPSSILASSNGVLHGEDEDRRSVSVVSNSDSSSDDMEGQVESASEQPKKSASETGMGKAGKVKRKPEQPIESASETSSCISGNVIGISEQGNGHVFEADTDIVGNMEGSAAQPNESASNTCTGIVRHVDDKANQLIESASEPGTCKAGNVENIPEQANKPTSEPPVEADTVMCVNVSVPTEELSTGSLDERHMAQSRASTHSSLTGKKTTKWIQQYAEGENHEVVSFLTNDITYHVDSQREAFFVRWQRVLSQIADFDELKSRSGEVFREIEKRYPIPAMQTLRLSGHQRDVTAISLYPQDAPRDHVPIQIVGDGNCLPRVGSLFAFGNEMWHLEIRVRIFIELCLFEDTYLNDSYLNRGLETNKQTKSTATLIAQYSDVFTKDVQDKDRDKYVYRVNAKNVLHPGSYNGMWSVFALASVIGVGVRSIYPDYGGYNVREDHNRMVIPRVSRNNDTVIHIMWTNTLGKQPLATAWTPNHFVAVVHKSIIDDTLLGANGGTSEERKLEQLMGFIRTGAYDTERLGLARTLTPQTIARFTIRENNIVTPSRISYPTQRPLIGGPTTENKDTCLSHPSEKPVYLCNTCKGRPICYKCPLERHKNHEYEDLEQHLKKKENEYLKKALQKRNSVLHTELKRQKDVNERCKENIAREIDERVTVITQQLQIWRQQCRQKLQDDAQAIHNNIELSTVRVSATIPTYLRNVQQQVRQLNMAERLARMSEEPPPDVAVNTNPCTSIQFTPGNDDQLIQQFGSLSCHLPDPIDTSAGDRTTNNVLEGDNTFSDVCNSLPFHPLVQSVQPCVLMNTSDRTATKTLDIEDMSDEITTSRALPSCSTSIVAGNINLKQCIDAGIGSFQNKPTPSKRLRVMQNVVINTEQKQKLGRRLETSPNESVINKCPRPCTVPIVSATKDEEKKKDKQCTNMSSSILNTRAGPTIIDNTAIVQQLDRPNMVVSPNLTGHQIDVNPRLTCIQSSGIGSPVRPMSIKSCSETQVSVGQMIISSPAPTGSSGIQSSDEHSTRVEINQVPRTTQTLGGEVTIPDNVITSQPRTTDKVITATCLARAQPCGILDSRASSYSFIREQKKKSIRPSRTTATTQQTSNELSAGGRLIATGSRNSRKKTDQISARQPREYTRMEFTSATGLKMVIRSANTAKYFESSPRAKTAVNGACAINTTIVAGTTPTVNTNVEKTIKKTNEVVMIQKPDWKDDMASTINTTNTVVVTSPVNVVSEIKTTTTVGTATLTNVNFTVATNSNSAMETTASRPKTNMNVSGATKNTCAEKMTIVKANQVVKAANVAGTTRTEHVAGTSPKTSVYIEGPRQINDTVQTTPSVNHNDSKIIKTVSAARPSPVANKNDNGTTKVTNAVETAPKMANKNTSGAIKAVSVATTSPIAKINVNGSMKITNGEETIPKPNINFTGATDTLNGAKTTSLANTIVDCSTKITHPGETTLVVNKNAAGTLKAVNVARSTSMSNINVDGTTKITNAVGTTRKPYMKFTGSTQTTKVVEPTSLANTNVDNATKIARSAETTPMRNRNVNKTSITPMSNINVNGKTKITQTLGTAPMVDKSDTGTIKSVNIPRSTPMPNRNRSTKIRNAEGTTPESYINFTGAATTTKVANKKVDCSTEITIAEGTIPKPYINITGETKTANEADLSSAAIINVITTTKNVNVAKPTHRFNITTTGPNSGNHSKRKMSTLQMMPLL</sequence>
<evidence type="ECO:0000313" key="7">
    <source>
        <dbReference type="Proteomes" id="UP000242188"/>
    </source>
</evidence>
<evidence type="ECO:0000256" key="2">
    <source>
        <dbReference type="ARBA" id="ARBA00020188"/>
    </source>
</evidence>
<feature type="compositionally biased region" description="Basic and acidic residues" evidence="4">
    <location>
        <begin position="16"/>
        <end position="26"/>
    </location>
</feature>
<comment type="similarity">
    <text evidence="1">Belongs to the vertnin family.</text>
</comment>
<organism evidence="6 7">
    <name type="scientific">Mizuhopecten yessoensis</name>
    <name type="common">Japanese scallop</name>
    <name type="synonym">Patinopecten yessoensis</name>
    <dbReference type="NCBI Taxonomy" id="6573"/>
    <lineage>
        <taxon>Eukaryota</taxon>
        <taxon>Metazoa</taxon>
        <taxon>Spiralia</taxon>
        <taxon>Lophotrochozoa</taxon>
        <taxon>Mollusca</taxon>
        <taxon>Bivalvia</taxon>
        <taxon>Autobranchia</taxon>
        <taxon>Pteriomorphia</taxon>
        <taxon>Pectinida</taxon>
        <taxon>Pectinoidea</taxon>
        <taxon>Pectinidae</taxon>
        <taxon>Mizuhopecten</taxon>
    </lineage>
</organism>
<dbReference type="PANTHER" id="PTHR16081:SF0">
    <property type="entry name" value="VERTNIN"/>
    <property type="match status" value="1"/>
</dbReference>
<protein>
    <recommendedName>
        <fullName evidence="2">Vertnin</fullName>
    </recommendedName>
</protein>
<keyword evidence="7" id="KW-1185">Reference proteome</keyword>
<feature type="compositionally biased region" description="Polar residues" evidence="4">
    <location>
        <begin position="93"/>
        <end position="125"/>
    </location>
</feature>